<sequence length="241" mass="26027">MNQVPQHRALLGVDVIGSAQLPGYLMNAIPGTISKLVEDALARSGVGPDDVLSLESPGDGVLMVLPSGQLGALLDAAVHLDQLAIEHNRWSKPEVRLRVAVHVGPVGDKGFHRARVIHTRLLDAPEFKDLLKHCREEPSEEAATTALIVSTEALETAFSGDHTQVARRSDFASLPVMHKEYRHDAWVRVPGFDPRSLAAFAKAGSNPKPEARTYNVVHGNMHGIQAGNVGGDLNFNGGRRR</sequence>
<keyword evidence="2" id="KW-1185">Reference proteome</keyword>
<protein>
    <recommendedName>
        <fullName evidence="3">Guanylate cyclase domain-containing protein</fullName>
    </recommendedName>
</protein>
<dbReference type="STRING" id="641025.SAMN05421507_10421"/>
<accession>A0A1H0MK52</accession>
<reference evidence="2" key="1">
    <citation type="submission" date="2016-10" db="EMBL/GenBank/DDBJ databases">
        <authorList>
            <person name="Varghese N."/>
            <person name="Submissions S."/>
        </authorList>
    </citation>
    <scope>NUCLEOTIDE SEQUENCE [LARGE SCALE GENOMIC DNA]</scope>
    <source>
        <strain evidence="2">CGMCC 4.6609</strain>
    </source>
</reference>
<proteinExistence type="predicted"/>
<organism evidence="1 2">
    <name type="scientific">Lentzea jiangxiensis</name>
    <dbReference type="NCBI Taxonomy" id="641025"/>
    <lineage>
        <taxon>Bacteria</taxon>
        <taxon>Bacillati</taxon>
        <taxon>Actinomycetota</taxon>
        <taxon>Actinomycetes</taxon>
        <taxon>Pseudonocardiales</taxon>
        <taxon>Pseudonocardiaceae</taxon>
        <taxon>Lentzea</taxon>
    </lineage>
</organism>
<gene>
    <name evidence="1" type="ORF">SAMN05421507_10421</name>
</gene>
<dbReference type="EMBL" id="FNIX01000004">
    <property type="protein sequence ID" value="SDO80734.1"/>
    <property type="molecule type" value="Genomic_DNA"/>
</dbReference>
<dbReference type="AlphaFoldDB" id="A0A1H0MK52"/>
<dbReference type="Proteomes" id="UP000199691">
    <property type="component" value="Unassembled WGS sequence"/>
</dbReference>
<evidence type="ECO:0000313" key="2">
    <source>
        <dbReference type="Proteomes" id="UP000199691"/>
    </source>
</evidence>
<name>A0A1H0MK52_9PSEU</name>
<evidence type="ECO:0000313" key="1">
    <source>
        <dbReference type="EMBL" id="SDO80734.1"/>
    </source>
</evidence>
<evidence type="ECO:0008006" key="3">
    <source>
        <dbReference type="Google" id="ProtNLM"/>
    </source>
</evidence>